<evidence type="ECO:0000313" key="3">
    <source>
        <dbReference type="EMBL" id="NIA53789.1"/>
    </source>
</evidence>
<evidence type="ECO:0000256" key="1">
    <source>
        <dbReference type="ARBA" id="ARBA00022857"/>
    </source>
</evidence>
<proteinExistence type="predicted"/>
<dbReference type="Gene3D" id="3.90.180.10">
    <property type="entry name" value="Medium-chain alcohol dehydrogenases, catalytic domain"/>
    <property type="match status" value="2"/>
</dbReference>
<dbReference type="EMBL" id="JAAQOM010000004">
    <property type="protein sequence ID" value="NIA53789.1"/>
    <property type="molecule type" value="Genomic_DNA"/>
</dbReference>
<dbReference type="SUPFAM" id="SSF50129">
    <property type="entry name" value="GroES-like"/>
    <property type="match status" value="1"/>
</dbReference>
<accession>A0ABX0PAV2</accession>
<evidence type="ECO:0000259" key="2">
    <source>
        <dbReference type="SMART" id="SM00829"/>
    </source>
</evidence>
<protein>
    <submittedName>
        <fullName evidence="3">Zinc-binding dehydrogenase</fullName>
    </submittedName>
</protein>
<dbReference type="SUPFAM" id="SSF51735">
    <property type="entry name" value="NAD(P)-binding Rossmann-fold domains"/>
    <property type="match status" value="1"/>
</dbReference>
<dbReference type="Gene3D" id="3.40.50.720">
    <property type="entry name" value="NAD(P)-binding Rossmann-like Domain"/>
    <property type="match status" value="1"/>
</dbReference>
<dbReference type="InterPro" id="IPR020843">
    <property type="entry name" value="ER"/>
</dbReference>
<comment type="caution">
    <text evidence="3">The sequence shown here is derived from an EMBL/GenBank/DDBJ whole genome shotgun (WGS) entry which is preliminary data.</text>
</comment>
<dbReference type="InterPro" id="IPR051603">
    <property type="entry name" value="Zinc-ADH_QOR/CCCR"/>
</dbReference>
<keyword evidence="1" id="KW-0521">NADP</keyword>
<dbReference type="SMART" id="SM00829">
    <property type="entry name" value="PKS_ER"/>
    <property type="match status" value="1"/>
</dbReference>
<dbReference type="Pfam" id="PF08240">
    <property type="entry name" value="ADH_N"/>
    <property type="match status" value="1"/>
</dbReference>
<feature type="domain" description="Enoyl reductase (ER)" evidence="2">
    <location>
        <begin position="16"/>
        <end position="253"/>
    </location>
</feature>
<gene>
    <name evidence="3" type="ORF">HAV22_09000</name>
</gene>
<dbReference type="Proteomes" id="UP000716322">
    <property type="component" value="Unassembled WGS sequence"/>
</dbReference>
<reference evidence="3 4" key="1">
    <citation type="submission" date="2020-03" db="EMBL/GenBank/DDBJ databases">
        <title>Genome sequence of strain Massilia sp. TW-1.</title>
        <authorList>
            <person name="Chaudhary D.K."/>
        </authorList>
    </citation>
    <scope>NUCLEOTIDE SEQUENCE [LARGE SCALE GENOMIC DNA]</scope>
    <source>
        <strain evidence="3 4">TW-1</strain>
    </source>
</reference>
<keyword evidence="4" id="KW-1185">Reference proteome</keyword>
<dbReference type="InterPro" id="IPR036291">
    <property type="entry name" value="NAD(P)-bd_dom_sf"/>
</dbReference>
<name>A0ABX0PAV2_9BURK</name>
<dbReference type="PANTHER" id="PTHR44154">
    <property type="entry name" value="QUINONE OXIDOREDUCTASE"/>
    <property type="match status" value="1"/>
</dbReference>
<sequence>MKAVGHRESPPVCAPECLVDLTLPDPQPAGRDLLVEVHAVSVNSVDTKVRRGVAPPVGEARTLGWNVVGVVRAVGGQASLFKPGDRVMYAGSLLRPGTNSELHLVDERIVGRAPASLGDAAAAALPLTSITAWELLFVRLQVRLEQDATGVLLVIGGAGGVGSSLVQLARQLMTVVATALRPETRERAMQLGAHHVIDDTIVQHYLLNRINELIDAGVLRSTLAEHFGTINAANLKRAHALLESGKARGKIVLSRF</sequence>
<dbReference type="InterPro" id="IPR013154">
    <property type="entry name" value="ADH-like_N"/>
</dbReference>
<dbReference type="PANTHER" id="PTHR44154:SF1">
    <property type="entry name" value="QUINONE OXIDOREDUCTASE"/>
    <property type="match status" value="1"/>
</dbReference>
<dbReference type="Pfam" id="PF13602">
    <property type="entry name" value="ADH_zinc_N_2"/>
    <property type="match status" value="1"/>
</dbReference>
<evidence type="ECO:0000313" key="4">
    <source>
        <dbReference type="Proteomes" id="UP000716322"/>
    </source>
</evidence>
<organism evidence="3 4">
    <name type="scientific">Telluria antibiotica</name>
    <dbReference type="NCBI Taxonomy" id="2717319"/>
    <lineage>
        <taxon>Bacteria</taxon>
        <taxon>Pseudomonadati</taxon>
        <taxon>Pseudomonadota</taxon>
        <taxon>Betaproteobacteria</taxon>
        <taxon>Burkholderiales</taxon>
        <taxon>Oxalobacteraceae</taxon>
        <taxon>Telluria group</taxon>
        <taxon>Telluria</taxon>
    </lineage>
</organism>
<dbReference type="InterPro" id="IPR011032">
    <property type="entry name" value="GroES-like_sf"/>
</dbReference>
<dbReference type="RefSeq" id="WP_166858637.1">
    <property type="nucleotide sequence ID" value="NZ_JAAQOM010000004.1"/>
</dbReference>